<comment type="function">
    <text evidence="2">Binds amino acids.</text>
</comment>
<keyword evidence="5" id="KW-1185">Reference proteome</keyword>
<gene>
    <name evidence="4" type="ORF">L1049_003908</name>
</gene>
<dbReference type="InterPro" id="IPR045865">
    <property type="entry name" value="ACT-like_dom_sf"/>
</dbReference>
<protein>
    <recommendedName>
        <fullName evidence="2">ACT domain-containing protein ACR</fullName>
    </recommendedName>
    <alternativeName>
        <fullName evidence="2">Protein ACT DOMAIN REPEATS</fullName>
    </alternativeName>
</protein>
<evidence type="ECO:0000259" key="3">
    <source>
        <dbReference type="PROSITE" id="PS51671"/>
    </source>
</evidence>
<evidence type="ECO:0000256" key="1">
    <source>
        <dbReference type="ARBA" id="ARBA00022737"/>
    </source>
</evidence>
<evidence type="ECO:0000256" key="2">
    <source>
        <dbReference type="RuleBase" id="RU369043"/>
    </source>
</evidence>
<dbReference type="InterPro" id="IPR040217">
    <property type="entry name" value="ACR1-12"/>
</dbReference>
<dbReference type="EMBL" id="JBBPBK010000007">
    <property type="protein sequence ID" value="KAK9281016.1"/>
    <property type="molecule type" value="Genomic_DNA"/>
</dbReference>
<dbReference type="InterPro" id="IPR002912">
    <property type="entry name" value="ACT_dom"/>
</dbReference>
<evidence type="ECO:0000313" key="4">
    <source>
        <dbReference type="EMBL" id="KAK9281016.1"/>
    </source>
</evidence>
<dbReference type="PANTHER" id="PTHR31096:SF22">
    <property type="entry name" value="ACT DOMAIN-CONTAINING PROTEIN ACR4"/>
    <property type="match status" value="1"/>
</dbReference>
<comment type="caution">
    <text evidence="4">The sequence shown here is derived from an EMBL/GenBank/DDBJ whole genome shotgun (WGS) entry which is preliminary data.</text>
</comment>
<keyword evidence="1 2" id="KW-0677">Repeat</keyword>
<dbReference type="Gene3D" id="3.30.70.260">
    <property type="match status" value="1"/>
</dbReference>
<dbReference type="AlphaFoldDB" id="A0AAP0RME9"/>
<evidence type="ECO:0000313" key="5">
    <source>
        <dbReference type="Proteomes" id="UP001415857"/>
    </source>
</evidence>
<dbReference type="SUPFAM" id="SSF55021">
    <property type="entry name" value="ACT-like"/>
    <property type="match status" value="1"/>
</dbReference>
<accession>A0AAP0RME9</accession>
<feature type="domain" description="ACT" evidence="3">
    <location>
        <begin position="87"/>
        <end position="162"/>
    </location>
</feature>
<organism evidence="4 5">
    <name type="scientific">Liquidambar formosana</name>
    <name type="common">Formosan gum</name>
    <dbReference type="NCBI Taxonomy" id="63359"/>
    <lineage>
        <taxon>Eukaryota</taxon>
        <taxon>Viridiplantae</taxon>
        <taxon>Streptophyta</taxon>
        <taxon>Embryophyta</taxon>
        <taxon>Tracheophyta</taxon>
        <taxon>Spermatophyta</taxon>
        <taxon>Magnoliopsida</taxon>
        <taxon>eudicotyledons</taxon>
        <taxon>Gunneridae</taxon>
        <taxon>Pentapetalae</taxon>
        <taxon>Saxifragales</taxon>
        <taxon>Altingiaceae</taxon>
        <taxon>Liquidambar</taxon>
    </lineage>
</organism>
<dbReference type="Proteomes" id="UP001415857">
    <property type="component" value="Unassembled WGS sequence"/>
</dbReference>
<proteinExistence type="predicted"/>
<sequence>MMSSDCDYERADVVGLDEKQKPKVNVVDDKDYLVVTIQSKDRPKLLFDTEYHIRLIDGSPVKSDTGRQKLIRCLESAIERRVSEGVKLELSATDRVGPLYDVTRIFRENNLTITRSEVRTRAGKAVDTFYVPDASGHPVDERTIDSIRQAIGQAILHVNGLS</sequence>
<name>A0AAP0RME9_LIQFO</name>
<dbReference type="PANTHER" id="PTHR31096">
    <property type="entry name" value="ACT DOMAIN-CONTAINING PROTEIN ACR4-RELATED"/>
    <property type="match status" value="1"/>
</dbReference>
<dbReference type="GO" id="GO:0016597">
    <property type="term" value="F:amino acid binding"/>
    <property type="evidence" value="ECO:0007669"/>
    <property type="project" value="UniProtKB-UniRule"/>
</dbReference>
<dbReference type="PROSITE" id="PS51671">
    <property type="entry name" value="ACT"/>
    <property type="match status" value="1"/>
</dbReference>
<reference evidence="4 5" key="1">
    <citation type="journal article" date="2024" name="Plant J.">
        <title>Genome sequences and population genomics reveal climatic adaptation and genomic divergence between two closely related sweetgum species.</title>
        <authorList>
            <person name="Xu W.Q."/>
            <person name="Ren C.Q."/>
            <person name="Zhang X.Y."/>
            <person name="Comes H.P."/>
            <person name="Liu X.H."/>
            <person name="Li Y.G."/>
            <person name="Kettle C.J."/>
            <person name="Jalonen R."/>
            <person name="Gaisberger H."/>
            <person name="Ma Y.Z."/>
            <person name="Qiu Y.X."/>
        </authorList>
    </citation>
    <scope>NUCLEOTIDE SEQUENCE [LARGE SCALE GENOMIC DNA]</scope>
    <source>
        <strain evidence="4">Hangzhou</strain>
    </source>
</reference>